<evidence type="ECO:0000313" key="1">
    <source>
        <dbReference type="EMBL" id="ORW82366.1"/>
    </source>
</evidence>
<dbReference type="AlphaFoldDB" id="A0A1X2D2K4"/>
<keyword evidence="2" id="KW-1185">Reference proteome</keyword>
<sequence length="212" mass="23021">MPYWTKKDPVVYGRLYLSHTSTQSVALPLMRPLGVTGLVIDTPGMRSFGLAHIQPDDVLLTFADLAEASKDCPRGCGHMGPPADPEWPRWTPCPEQLCALSGTAVLRVAATRRLLATLGEHQPATFRVRRTPAGSLAITLIMRVSSHHKRYCVERTCRTYLRQSGAGILRQWEEGNELCGHDGVAAAVLKAIGNAQGALARLRTILSAGSRA</sequence>
<evidence type="ECO:0000313" key="2">
    <source>
        <dbReference type="Proteomes" id="UP000193087"/>
    </source>
</evidence>
<protein>
    <submittedName>
        <fullName evidence="1">Uncharacterized protein</fullName>
    </submittedName>
</protein>
<dbReference type="STRING" id="486698.AWC22_16280"/>
<name>A0A1X2D2K4_9MYCO</name>
<organism evidence="1 2">
    <name type="scientific">Mycobacterium riyadhense</name>
    <dbReference type="NCBI Taxonomy" id="486698"/>
    <lineage>
        <taxon>Bacteria</taxon>
        <taxon>Bacillati</taxon>
        <taxon>Actinomycetota</taxon>
        <taxon>Actinomycetes</taxon>
        <taxon>Mycobacteriales</taxon>
        <taxon>Mycobacteriaceae</taxon>
        <taxon>Mycobacterium</taxon>
    </lineage>
</organism>
<gene>
    <name evidence="1" type="ORF">AWC22_16280</name>
</gene>
<reference evidence="1 2" key="1">
    <citation type="submission" date="2016-01" db="EMBL/GenBank/DDBJ databases">
        <title>The new phylogeny of the genus Mycobacterium.</title>
        <authorList>
            <person name="Tarcisio F."/>
            <person name="Conor M."/>
            <person name="Antonella G."/>
            <person name="Elisabetta G."/>
            <person name="Giulia F.S."/>
            <person name="Sara T."/>
            <person name="Anna F."/>
            <person name="Clotilde B."/>
            <person name="Roberto B."/>
            <person name="Veronica D.S."/>
            <person name="Fabio R."/>
            <person name="Monica P."/>
            <person name="Olivier J."/>
            <person name="Enrico T."/>
            <person name="Nicola S."/>
        </authorList>
    </citation>
    <scope>NUCLEOTIDE SEQUENCE [LARGE SCALE GENOMIC DNA]</scope>
    <source>
        <strain evidence="1 2">DSM 45176</strain>
    </source>
</reference>
<proteinExistence type="predicted"/>
<comment type="caution">
    <text evidence="1">The sequence shown here is derived from an EMBL/GenBank/DDBJ whole genome shotgun (WGS) entry which is preliminary data.</text>
</comment>
<accession>A0A1X2D2K4</accession>
<dbReference type="Proteomes" id="UP000193087">
    <property type="component" value="Unassembled WGS sequence"/>
</dbReference>
<dbReference type="EMBL" id="LQPQ01000051">
    <property type="protein sequence ID" value="ORW82366.1"/>
    <property type="molecule type" value="Genomic_DNA"/>
</dbReference>